<dbReference type="RefSeq" id="WP_223930191.1">
    <property type="nucleotide sequence ID" value="NZ_BPTU01000005.1"/>
</dbReference>
<organism evidence="2 3">
    <name type="scientific">Prevotella lacticifex</name>
    <dbReference type="NCBI Taxonomy" id="2854755"/>
    <lineage>
        <taxon>Bacteria</taxon>
        <taxon>Pseudomonadati</taxon>
        <taxon>Bacteroidota</taxon>
        <taxon>Bacteroidia</taxon>
        <taxon>Bacteroidales</taxon>
        <taxon>Prevotellaceae</taxon>
        <taxon>Prevotella</taxon>
    </lineage>
</organism>
<dbReference type="GO" id="GO:0070290">
    <property type="term" value="F:N-acylphosphatidylethanolamine-specific phospholipase D activity"/>
    <property type="evidence" value="ECO:0007669"/>
    <property type="project" value="InterPro"/>
</dbReference>
<dbReference type="PANTHER" id="PTHR15032">
    <property type="entry name" value="N-ACYL-PHOSPHATIDYLETHANOLAMINE-HYDROLYZING PHOSPHOLIPASE D"/>
    <property type="match status" value="1"/>
</dbReference>
<accession>A0A9R1CV44</accession>
<dbReference type="InterPro" id="IPR036866">
    <property type="entry name" value="RibonucZ/Hydroxyglut_hydro"/>
</dbReference>
<name>A0A9R1CV44_9BACT</name>
<evidence type="ECO:0000259" key="1">
    <source>
        <dbReference type="Pfam" id="PF12706"/>
    </source>
</evidence>
<proteinExistence type="predicted"/>
<dbReference type="GO" id="GO:0008270">
    <property type="term" value="F:zinc ion binding"/>
    <property type="evidence" value="ECO:0007669"/>
    <property type="project" value="InterPro"/>
</dbReference>
<gene>
    <name evidence="2" type="ORF">PRLR5076_08320</name>
</gene>
<dbReference type="EMBL" id="BPUB01000001">
    <property type="protein sequence ID" value="GJG57981.1"/>
    <property type="molecule type" value="Genomic_DNA"/>
</dbReference>
<dbReference type="PANTHER" id="PTHR15032:SF4">
    <property type="entry name" value="N-ACYL-PHOSPHATIDYLETHANOLAMINE-HYDROLYZING PHOSPHOLIPASE D"/>
    <property type="match status" value="1"/>
</dbReference>
<dbReference type="SUPFAM" id="SSF56281">
    <property type="entry name" value="Metallo-hydrolase/oxidoreductase"/>
    <property type="match status" value="1"/>
</dbReference>
<dbReference type="InterPro" id="IPR024884">
    <property type="entry name" value="NAPE-PLD"/>
</dbReference>
<dbReference type="InterPro" id="IPR001279">
    <property type="entry name" value="Metallo-B-lactamas"/>
</dbReference>
<evidence type="ECO:0000313" key="3">
    <source>
        <dbReference type="Proteomes" id="UP000825483"/>
    </source>
</evidence>
<dbReference type="Proteomes" id="UP000825483">
    <property type="component" value="Unassembled WGS sequence"/>
</dbReference>
<dbReference type="Gene3D" id="3.60.15.10">
    <property type="entry name" value="Ribonuclease Z/Hydroxyacylglutathione hydrolase-like"/>
    <property type="match status" value="1"/>
</dbReference>
<dbReference type="GeneID" id="72468884"/>
<dbReference type="Pfam" id="PF12706">
    <property type="entry name" value="Lactamase_B_2"/>
    <property type="match status" value="1"/>
</dbReference>
<reference evidence="2" key="1">
    <citation type="journal article" date="2022" name="Int. J. Syst. Evol. Microbiol.">
        <title>Prevotella lacticifex sp. nov., isolated from the rumen of cows.</title>
        <authorList>
            <person name="Shinkai T."/>
            <person name="Ikeyama N."/>
            <person name="Kumagai M."/>
            <person name="Ohmori H."/>
            <person name="Sakamoto M."/>
            <person name="Ohkuma M."/>
            <person name="Mitsumori M."/>
        </authorList>
    </citation>
    <scope>NUCLEOTIDE SEQUENCE</scope>
    <source>
        <strain evidence="2">R5076</strain>
    </source>
</reference>
<dbReference type="GO" id="GO:0005737">
    <property type="term" value="C:cytoplasm"/>
    <property type="evidence" value="ECO:0007669"/>
    <property type="project" value="TreeGrafter"/>
</dbReference>
<feature type="domain" description="Metallo-beta-lactamase" evidence="1">
    <location>
        <begin position="111"/>
        <end position="302"/>
    </location>
</feature>
<dbReference type="PIRSF" id="PIRSF038896">
    <property type="entry name" value="NAPE-PLD"/>
    <property type="match status" value="1"/>
</dbReference>
<evidence type="ECO:0000313" key="2">
    <source>
        <dbReference type="EMBL" id="GJG57981.1"/>
    </source>
</evidence>
<keyword evidence="3" id="KW-1185">Reference proteome</keyword>
<comment type="caution">
    <text evidence="2">The sequence shown here is derived from an EMBL/GenBank/DDBJ whole genome shotgun (WGS) entry which is preliminary data.</text>
</comment>
<sequence length="353" mass="41108">MGNSSLFICWQGYEFWVAVGRQPRGERLERCKQSPQWRDGEFVNMHETPTLTGDDGFFAQMYKFLFGKVKNLHPDSNVPTVKSSLKDIPRSEEVCVWLGHSTVFIQTGGVRFLFDPVLTNRLPVWWFMRPFKGADVYTVDDIPEVDYLVITHDHWDHLDWKTVTALKDRVGQVVCALGIGEHFEYWGYDPKRIHDLDWQDSIAVNESITLRCLPTRHFSGRIGQHKTLWASYLIDGPRRIFVSGDGGYDERFKRFGKQYPGIDLAILENGQYDEGWRYIHTLPRELPTVISELGARRVLTYHNSKCALANHSWTEPLDSIYANAQGKPWQLLTPRIGEQVKLKERQTFSKWWR</sequence>
<dbReference type="AlphaFoldDB" id="A0A9R1CV44"/>
<protein>
    <submittedName>
        <fullName evidence="2">MBL fold metallo-hydrolase</fullName>
    </submittedName>
</protein>